<accession>A0ABS6E364</accession>
<dbReference type="RefSeq" id="WP_216517369.1">
    <property type="nucleotide sequence ID" value="NZ_JAHLPM010000003.1"/>
</dbReference>
<feature type="transmembrane region" description="Helical" evidence="6">
    <location>
        <begin position="88"/>
        <end position="111"/>
    </location>
</feature>
<feature type="transmembrane region" description="Helical" evidence="6">
    <location>
        <begin position="30"/>
        <end position="47"/>
    </location>
</feature>
<gene>
    <name evidence="7" type="ORF">KQI42_04960</name>
</gene>
<organism evidence="7 8">
    <name type="scientific">Tissierella simiarum</name>
    <dbReference type="NCBI Taxonomy" id="2841534"/>
    <lineage>
        <taxon>Bacteria</taxon>
        <taxon>Bacillati</taxon>
        <taxon>Bacillota</taxon>
        <taxon>Tissierellia</taxon>
        <taxon>Tissierellales</taxon>
        <taxon>Tissierellaceae</taxon>
        <taxon>Tissierella</taxon>
    </lineage>
</organism>
<dbReference type="PANTHER" id="PTHR33931:SF2">
    <property type="entry name" value="HOLIN-LIKE PROTEIN CIDA"/>
    <property type="match status" value="1"/>
</dbReference>
<keyword evidence="8" id="KW-1185">Reference proteome</keyword>
<evidence type="ECO:0000256" key="5">
    <source>
        <dbReference type="ARBA" id="ARBA00023136"/>
    </source>
</evidence>
<name>A0ABS6E364_9FIRM</name>
<evidence type="ECO:0000256" key="2">
    <source>
        <dbReference type="ARBA" id="ARBA00022475"/>
    </source>
</evidence>
<keyword evidence="2" id="KW-1003">Cell membrane</keyword>
<evidence type="ECO:0000313" key="8">
    <source>
        <dbReference type="Proteomes" id="UP000749471"/>
    </source>
</evidence>
<evidence type="ECO:0000256" key="4">
    <source>
        <dbReference type="ARBA" id="ARBA00022989"/>
    </source>
</evidence>
<feature type="transmembrane region" description="Helical" evidence="6">
    <location>
        <begin position="59"/>
        <end position="76"/>
    </location>
</feature>
<comment type="subcellular location">
    <subcellularLocation>
        <location evidence="1">Cell membrane</location>
        <topology evidence="1">Multi-pass membrane protein</topology>
    </subcellularLocation>
</comment>
<sequence>MKALKQLGIIITILLVGQILQQHFNLPIPGTVMGMIILLVLLLLKILKLQWVEKISSILLEHLSFLFVPAGVGILTSLDKFKGKVIPLFIVVMVSTIVVMVVTGVTVQLLVKNKKGEKIW</sequence>
<evidence type="ECO:0000256" key="1">
    <source>
        <dbReference type="ARBA" id="ARBA00004651"/>
    </source>
</evidence>
<keyword evidence="4 6" id="KW-1133">Transmembrane helix</keyword>
<dbReference type="Pfam" id="PF03788">
    <property type="entry name" value="LrgA"/>
    <property type="match status" value="1"/>
</dbReference>
<feature type="transmembrane region" description="Helical" evidence="6">
    <location>
        <begin position="7"/>
        <end position="24"/>
    </location>
</feature>
<reference evidence="7 8" key="1">
    <citation type="submission" date="2021-06" db="EMBL/GenBank/DDBJ databases">
        <authorList>
            <person name="Sun Q."/>
            <person name="Li D."/>
        </authorList>
    </citation>
    <scope>NUCLEOTIDE SEQUENCE [LARGE SCALE GENOMIC DNA]</scope>
    <source>
        <strain evidence="7 8">MSJ-40</strain>
    </source>
</reference>
<dbReference type="PANTHER" id="PTHR33931">
    <property type="entry name" value="HOLIN-LIKE PROTEIN CIDA-RELATED"/>
    <property type="match status" value="1"/>
</dbReference>
<dbReference type="Proteomes" id="UP000749471">
    <property type="component" value="Unassembled WGS sequence"/>
</dbReference>
<dbReference type="InterPro" id="IPR005538">
    <property type="entry name" value="LrgA/CidA"/>
</dbReference>
<dbReference type="EMBL" id="JAHLPM010000003">
    <property type="protein sequence ID" value="MBU5437347.1"/>
    <property type="molecule type" value="Genomic_DNA"/>
</dbReference>
<keyword evidence="3 6" id="KW-0812">Transmembrane</keyword>
<protein>
    <submittedName>
        <fullName evidence="7">CidA/LrgA family protein</fullName>
    </submittedName>
</protein>
<evidence type="ECO:0000313" key="7">
    <source>
        <dbReference type="EMBL" id="MBU5437347.1"/>
    </source>
</evidence>
<keyword evidence="5 6" id="KW-0472">Membrane</keyword>
<evidence type="ECO:0000256" key="3">
    <source>
        <dbReference type="ARBA" id="ARBA00022692"/>
    </source>
</evidence>
<proteinExistence type="predicted"/>
<evidence type="ECO:0000256" key="6">
    <source>
        <dbReference type="SAM" id="Phobius"/>
    </source>
</evidence>
<comment type="caution">
    <text evidence="7">The sequence shown here is derived from an EMBL/GenBank/DDBJ whole genome shotgun (WGS) entry which is preliminary data.</text>
</comment>